<organism evidence="2 3">
    <name type="scientific">Tetracentron sinense</name>
    <name type="common">Spur-leaf</name>
    <dbReference type="NCBI Taxonomy" id="13715"/>
    <lineage>
        <taxon>Eukaryota</taxon>
        <taxon>Viridiplantae</taxon>
        <taxon>Streptophyta</taxon>
        <taxon>Embryophyta</taxon>
        <taxon>Tracheophyta</taxon>
        <taxon>Spermatophyta</taxon>
        <taxon>Magnoliopsida</taxon>
        <taxon>Trochodendrales</taxon>
        <taxon>Trochodendraceae</taxon>
        <taxon>Tetracentron</taxon>
    </lineage>
</organism>
<evidence type="ECO:0000256" key="1">
    <source>
        <dbReference type="SAM" id="Phobius"/>
    </source>
</evidence>
<gene>
    <name evidence="2" type="ORF">HHK36_009185</name>
</gene>
<accession>A0A834ZKP3</accession>
<sequence length="155" mass="17146">MAEGSNSSADSLSSSSFFRRQWEDRTGFWGEKFSFLDNYKRFSNRENPIPSWSDSDVEEFIASDPIHGPSLKAAREGAKFAVVGGAIGAIYTAAFVWKYSRSPHGAVLSFGVGGVFGSTIGQEIASHWLQLYKMDTSAAEVKFVDWWVKKNEGQS</sequence>
<dbReference type="Proteomes" id="UP000655225">
    <property type="component" value="Unassembled WGS sequence"/>
</dbReference>
<keyword evidence="1" id="KW-0812">Transmembrane</keyword>
<dbReference type="PANTHER" id="PTHR36708">
    <property type="entry name" value="SUCCINATE DEHYDROGENASE SUBUNIT 6, MITOCHONDRIAL"/>
    <property type="match status" value="1"/>
</dbReference>
<dbReference type="OrthoDB" id="2012862at2759"/>
<dbReference type="EMBL" id="JABCRI010000006">
    <property type="protein sequence ID" value="KAF8404302.1"/>
    <property type="molecule type" value="Genomic_DNA"/>
</dbReference>
<keyword evidence="1" id="KW-1133">Transmembrane helix</keyword>
<dbReference type="AlphaFoldDB" id="A0A834ZKP3"/>
<evidence type="ECO:0000313" key="3">
    <source>
        <dbReference type="Proteomes" id="UP000655225"/>
    </source>
</evidence>
<dbReference type="InterPro" id="IPR034574">
    <property type="entry name" value="SDH6"/>
</dbReference>
<comment type="caution">
    <text evidence="2">The sequence shown here is derived from an EMBL/GenBank/DDBJ whole genome shotgun (WGS) entry which is preliminary data.</text>
</comment>
<dbReference type="PANTHER" id="PTHR36708:SF1">
    <property type="entry name" value="SUCCINATE DEHYDROGENASE SUBUNIT 6, MITOCHONDRIAL"/>
    <property type="match status" value="1"/>
</dbReference>
<reference evidence="2 3" key="1">
    <citation type="submission" date="2020-04" db="EMBL/GenBank/DDBJ databases">
        <title>Plant Genome Project.</title>
        <authorList>
            <person name="Zhang R.-G."/>
        </authorList>
    </citation>
    <scope>NUCLEOTIDE SEQUENCE [LARGE SCALE GENOMIC DNA]</scope>
    <source>
        <strain evidence="2">YNK0</strain>
        <tissue evidence="2">Leaf</tissue>
    </source>
</reference>
<dbReference type="OMA" id="FMEWWEK"/>
<dbReference type="GO" id="GO:0045273">
    <property type="term" value="C:respiratory chain complex II (succinate dehydrogenase)"/>
    <property type="evidence" value="ECO:0007669"/>
    <property type="project" value="InterPro"/>
</dbReference>
<feature type="transmembrane region" description="Helical" evidence="1">
    <location>
        <begin position="106"/>
        <end position="125"/>
    </location>
</feature>
<evidence type="ECO:0000313" key="2">
    <source>
        <dbReference type="EMBL" id="KAF8404302.1"/>
    </source>
</evidence>
<proteinExistence type="predicted"/>
<keyword evidence="1" id="KW-0472">Membrane</keyword>
<protein>
    <recommendedName>
        <fullName evidence="4">Succinate dehydrogenase subunit 6, mitochondrial</fullName>
    </recommendedName>
</protein>
<evidence type="ECO:0008006" key="4">
    <source>
        <dbReference type="Google" id="ProtNLM"/>
    </source>
</evidence>
<feature type="transmembrane region" description="Helical" evidence="1">
    <location>
        <begin position="80"/>
        <end position="100"/>
    </location>
</feature>
<name>A0A834ZKP3_TETSI</name>
<keyword evidence="3" id="KW-1185">Reference proteome</keyword>